<protein>
    <submittedName>
        <fullName evidence="3">Reverse transcriptase domain-containing protein</fullName>
    </submittedName>
</protein>
<proteinExistence type="predicted"/>
<evidence type="ECO:0000313" key="1">
    <source>
        <dbReference type="EMBL" id="VDL98094.1"/>
    </source>
</evidence>
<evidence type="ECO:0000313" key="3">
    <source>
        <dbReference type="WBParaSite" id="SSLN_0001215401-mRNA-1"/>
    </source>
</evidence>
<organism evidence="3">
    <name type="scientific">Schistocephalus solidus</name>
    <name type="common">Tapeworm</name>
    <dbReference type="NCBI Taxonomy" id="70667"/>
    <lineage>
        <taxon>Eukaryota</taxon>
        <taxon>Metazoa</taxon>
        <taxon>Spiralia</taxon>
        <taxon>Lophotrochozoa</taxon>
        <taxon>Platyhelminthes</taxon>
        <taxon>Cestoda</taxon>
        <taxon>Eucestoda</taxon>
        <taxon>Diphyllobothriidea</taxon>
        <taxon>Diphyllobothriidae</taxon>
        <taxon>Schistocephalus</taxon>
    </lineage>
</organism>
<name>A0A183T5G1_SCHSO</name>
<reference evidence="3" key="1">
    <citation type="submission" date="2016-06" db="UniProtKB">
        <authorList>
            <consortium name="WormBaseParasite"/>
        </authorList>
    </citation>
    <scope>IDENTIFICATION</scope>
</reference>
<dbReference type="AlphaFoldDB" id="A0A183T5G1"/>
<dbReference type="Proteomes" id="UP000275846">
    <property type="component" value="Unassembled WGS sequence"/>
</dbReference>
<dbReference type="WBParaSite" id="SSLN_0001215401-mRNA-1">
    <property type="protein sequence ID" value="SSLN_0001215401-mRNA-1"/>
    <property type="gene ID" value="SSLN_0001215401"/>
</dbReference>
<reference evidence="1 2" key="2">
    <citation type="submission" date="2018-11" db="EMBL/GenBank/DDBJ databases">
        <authorList>
            <consortium name="Pathogen Informatics"/>
        </authorList>
    </citation>
    <scope>NUCLEOTIDE SEQUENCE [LARGE SCALE GENOMIC DNA]</scope>
    <source>
        <strain evidence="1 2">NST_G2</strain>
    </source>
</reference>
<evidence type="ECO:0000313" key="2">
    <source>
        <dbReference type="Proteomes" id="UP000275846"/>
    </source>
</evidence>
<keyword evidence="2" id="KW-1185">Reference proteome</keyword>
<sequence>MVNHDGLWKVMEKFGCPEWFMDVVPQLHYGIRARITDTETVFEEFAVTNRVKQGCEMASTFSSVMLSVMLMDAYVDECPVIHITYETVGHLLNSRRMQDQTHVSTTALHDLLFADMQRSMELFDTDSASQTG</sequence>
<accession>A0A183T5G1</accession>
<gene>
    <name evidence="1" type="ORF">SSLN_LOCUS11709</name>
</gene>
<dbReference type="EMBL" id="UYSU01036744">
    <property type="protein sequence ID" value="VDL98094.1"/>
    <property type="molecule type" value="Genomic_DNA"/>
</dbReference>